<accession>A0A8H5NCJ6</accession>
<organism evidence="2 3">
    <name type="scientific">Fusarium napiforme</name>
    <dbReference type="NCBI Taxonomy" id="42672"/>
    <lineage>
        <taxon>Eukaryota</taxon>
        <taxon>Fungi</taxon>
        <taxon>Dikarya</taxon>
        <taxon>Ascomycota</taxon>
        <taxon>Pezizomycotina</taxon>
        <taxon>Sordariomycetes</taxon>
        <taxon>Hypocreomycetidae</taxon>
        <taxon>Hypocreales</taxon>
        <taxon>Nectriaceae</taxon>
        <taxon>Fusarium</taxon>
        <taxon>Fusarium fujikuroi species complex</taxon>
    </lineage>
</organism>
<feature type="region of interest" description="Disordered" evidence="1">
    <location>
        <begin position="1"/>
        <end position="39"/>
    </location>
</feature>
<protein>
    <submittedName>
        <fullName evidence="2">Uncharacterized protein</fullName>
    </submittedName>
</protein>
<evidence type="ECO:0000313" key="2">
    <source>
        <dbReference type="EMBL" id="KAF5559868.1"/>
    </source>
</evidence>
<dbReference type="EMBL" id="JAAOAO010000163">
    <property type="protein sequence ID" value="KAF5559868.1"/>
    <property type="molecule type" value="Genomic_DNA"/>
</dbReference>
<reference evidence="2 3" key="1">
    <citation type="submission" date="2020-05" db="EMBL/GenBank/DDBJ databases">
        <title>Identification and distribution of gene clusters putatively required for synthesis of sphingolipid metabolism inhibitors in phylogenetically diverse species of the filamentous fungus Fusarium.</title>
        <authorList>
            <person name="Kim H.-S."/>
            <person name="Busman M."/>
            <person name="Brown D.W."/>
            <person name="Divon H."/>
            <person name="Uhlig S."/>
            <person name="Proctor R.H."/>
        </authorList>
    </citation>
    <scope>NUCLEOTIDE SEQUENCE [LARGE SCALE GENOMIC DNA]</scope>
    <source>
        <strain evidence="2 3">NRRL 25196</strain>
    </source>
</reference>
<keyword evidence="3" id="KW-1185">Reference proteome</keyword>
<sequence length="114" mass="12734">MPPLADLFAGGLADDESKLSPWEGITDDGGDERQTLSSRGLSDLDELTEDIVSNDIHVASFRDPASFVDTRALLTAREKDIVFVMLRPIRKTAEPPYRITCGYWNGIFKKLFDD</sequence>
<comment type="caution">
    <text evidence="2">The sequence shown here is derived from an EMBL/GenBank/DDBJ whole genome shotgun (WGS) entry which is preliminary data.</text>
</comment>
<name>A0A8H5NCJ6_9HYPO</name>
<evidence type="ECO:0000313" key="3">
    <source>
        <dbReference type="Proteomes" id="UP000574317"/>
    </source>
</evidence>
<evidence type="ECO:0000256" key="1">
    <source>
        <dbReference type="SAM" id="MobiDB-lite"/>
    </source>
</evidence>
<gene>
    <name evidence="2" type="ORF">FNAPI_4509</name>
</gene>
<proteinExistence type="predicted"/>
<dbReference type="AlphaFoldDB" id="A0A8H5NCJ6"/>
<dbReference type="Proteomes" id="UP000574317">
    <property type="component" value="Unassembled WGS sequence"/>
</dbReference>